<accession>A0ACC0ADF3</accession>
<keyword evidence="2" id="KW-1185">Reference proteome</keyword>
<sequence>MLSMATLFGNSSNSIFISSYSVPKIFTRSVFPGRSAEFKTGAFFNQSFEVANEKLPSIVLDSLRVLEWDKVCDSVASFAGTSLGKQATKEQLWSLSKTYEESRRLLEETNAVVEMHNYGAMMDLVGIDTVLVKSAMQCARRGFPITGSEAMAIVSLLQFAETLQLNIKTAVKDDPEWYQRFMPVSEMILELVIDRSLAKYIQQLIDEDGSVKDSASSTLKQARDRVRFLERKLQQLMESLIRNQMKETSTVEVRNVDGRWCIKSGARVQPSFEGLLLSSGSGAGSILEPLSAVPLNDELQQARASVAKAEADVLLKITKKMQMDLDDIENIFQNIIQLDVINARARYSISFGGSFPDLFLPQDLVNCLPGSTLVEDRTSEASYPTQKKWTLYLPKACHPLLLQQHRQKLQKAMKDVSDATSEIRRRKQGGIISKQEVDLSVSYLEMQVAEIKQSPPVPINIFVAKNIRVVVITGPNTGGKTIMLKTVGLAAMMAKSGLFVLCSEPVRIPWCDFVFADIGDEQSLSQSLSTFSGHLKQISEILSHSTSRSFVLLDEVGAGTNPLEGAALGMSLLESFAEAGPLLTMATTHHGELKTLKYSNNAFENACMEFDEENLKPTFRILWGVPGRSNAINIAQRLGIPNAILDDARKLYGAASAEINEIILDMERYKQNFHKQIQEAQHYLKLSKDLHQQLTLTNRKVTEYGMNKRYEMMKEISKAAASARSILHKKLRQQRTFAAQGQRHKHRPPSVNKREHDRMPGDQNAITSRRETSTLIESANSSSTTTRQPVLEKRVKLPKEGDVVQVPSLNQTAVVLKVDASKEEILVQAGRMKLKLKLVDILN</sequence>
<organism evidence="1 2">
    <name type="scientific">Catharanthus roseus</name>
    <name type="common">Madagascar periwinkle</name>
    <name type="synonym">Vinca rosea</name>
    <dbReference type="NCBI Taxonomy" id="4058"/>
    <lineage>
        <taxon>Eukaryota</taxon>
        <taxon>Viridiplantae</taxon>
        <taxon>Streptophyta</taxon>
        <taxon>Embryophyta</taxon>
        <taxon>Tracheophyta</taxon>
        <taxon>Spermatophyta</taxon>
        <taxon>Magnoliopsida</taxon>
        <taxon>eudicotyledons</taxon>
        <taxon>Gunneridae</taxon>
        <taxon>Pentapetalae</taxon>
        <taxon>asterids</taxon>
        <taxon>lamiids</taxon>
        <taxon>Gentianales</taxon>
        <taxon>Apocynaceae</taxon>
        <taxon>Rauvolfioideae</taxon>
        <taxon>Vinceae</taxon>
        <taxon>Catharanthinae</taxon>
        <taxon>Catharanthus</taxon>
    </lineage>
</organism>
<comment type="caution">
    <text evidence="1">The sequence shown here is derived from an EMBL/GenBank/DDBJ whole genome shotgun (WGS) entry which is preliminary data.</text>
</comment>
<reference evidence="2" key="1">
    <citation type="journal article" date="2023" name="Nat. Plants">
        <title>Single-cell RNA sequencing provides a high-resolution roadmap for understanding the multicellular compartmentation of specialized metabolism.</title>
        <authorList>
            <person name="Sun S."/>
            <person name="Shen X."/>
            <person name="Li Y."/>
            <person name="Li Y."/>
            <person name="Wang S."/>
            <person name="Li R."/>
            <person name="Zhang H."/>
            <person name="Shen G."/>
            <person name="Guo B."/>
            <person name="Wei J."/>
            <person name="Xu J."/>
            <person name="St-Pierre B."/>
            <person name="Chen S."/>
            <person name="Sun C."/>
        </authorList>
    </citation>
    <scope>NUCLEOTIDE SEQUENCE [LARGE SCALE GENOMIC DNA]</scope>
</reference>
<proteinExistence type="predicted"/>
<evidence type="ECO:0000313" key="2">
    <source>
        <dbReference type="Proteomes" id="UP001060085"/>
    </source>
</evidence>
<name>A0ACC0ADF3_CATRO</name>
<protein>
    <submittedName>
        <fullName evidence="1">Uncharacterized protein</fullName>
    </submittedName>
</protein>
<dbReference type="EMBL" id="CM044706">
    <property type="protein sequence ID" value="KAI5657473.1"/>
    <property type="molecule type" value="Genomic_DNA"/>
</dbReference>
<evidence type="ECO:0000313" key="1">
    <source>
        <dbReference type="EMBL" id="KAI5657473.1"/>
    </source>
</evidence>
<dbReference type="Proteomes" id="UP001060085">
    <property type="component" value="Linkage Group LG06"/>
</dbReference>
<gene>
    <name evidence="1" type="ORF">M9H77_26266</name>
</gene>